<dbReference type="Gene3D" id="2.60.40.2030">
    <property type="match status" value="1"/>
</dbReference>
<feature type="signal peptide" evidence="1">
    <location>
        <begin position="1"/>
        <end position="21"/>
    </location>
</feature>
<dbReference type="AlphaFoldDB" id="A0A5S5DY76"/>
<keyword evidence="3" id="KW-1185">Reference proteome</keyword>
<dbReference type="PROSITE" id="PS51257">
    <property type="entry name" value="PROKAR_LIPOPROTEIN"/>
    <property type="match status" value="1"/>
</dbReference>
<evidence type="ECO:0000256" key="1">
    <source>
        <dbReference type="SAM" id="SignalP"/>
    </source>
</evidence>
<keyword evidence="1" id="KW-0732">Signal</keyword>
<dbReference type="RefSeq" id="WP_148868266.1">
    <property type="nucleotide sequence ID" value="NZ_VNIA01000001.1"/>
</dbReference>
<accession>A0A5S5DY76</accession>
<organism evidence="2 3">
    <name type="scientific">Tenacibaculum adriaticum</name>
    <dbReference type="NCBI Taxonomy" id="413713"/>
    <lineage>
        <taxon>Bacteria</taxon>
        <taxon>Pseudomonadati</taxon>
        <taxon>Bacteroidota</taxon>
        <taxon>Flavobacteriia</taxon>
        <taxon>Flavobacteriales</taxon>
        <taxon>Flavobacteriaceae</taxon>
        <taxon>Tenacibaculum</taxon>
    </lineage>
</organism>
<gene>
    <name evidence="2" type="ORF">C7447_101149</name>
</gene>
<feature type="chain" id="PRO_5024270714" description="Calx-beta domain-containing protein" evidence="1">
    <location>
        <begin position="22"/>
        <end position="284"/>
    </location>
</feature>
<dbReference type="Proteomes" id="UP000323136">
    <property type="component" value="Unassembled WGS sequence"/>
</dbReference>
<name>A0A5S5DY76_9FLAO</name>
<protein>
    <recommendedName>
        <fullName evidence="4">Calx-beta domain-containing protein</fullName>
    </recommendedName>
</protein>
<evidence type="ECO:0000313" key="3">
    <source>
        <dbReference type="Proteomes" id="UP000323136"/>
    </source>
</evidence>
<sequence>MKNLKLIIYLFVFSMTFIACENDNFGPIESTVTETEEVVIGFLDDNNGASLLEDGGEVVFEVFLSKALSYDGNVELEVTSSDGSIESSGVQEVTYQENFIIPAGVTSVPVTFTFSDDTLNDGEETYTVRIKNFTTATTLTQQYVISASDVNKKERIVKVYDVLPTVVETTVGDVQVEFTWRNSSADLDLYLIRGTELLNANVIDYSVGTTTTEIVELPTLEVDNIFTVYAQYWTSPVAVDYTMTFTFPDAQEIEYTGTISDDSILFQFNKETNGDDVTYIISQL</sequence>
<comment type="caution">
    <text evidence="2">The sequence shown here is derived from an EMBL/GenBank/DDBJ whole genome shotgun (WGS) entry which is preliminary data.</text>
</comment>
<dbReference type="SUPFAM" id="SSF141072">
    <property type="entry name" value="CalX-like"/>
    <property type="match status" value="1"/>
</dbReference>
<evidence type="ECO:0008006" key="4">
    <source>
        <dbReference type="Google" id="ProtNLM"/>
    </source>
</evidence>
<proteinExistence type="predicted"/>
<evidence type="ECO:0000313" key="2">
    <source>
        <dbReference type="EMBL" id="TYP99549.1"/>
    </source>
</evidence>
<dbReference type="OrthoDB" id="1188405at2"/>
<reference evidence="2 3" key="1">
    <citation type="submission" date="2019-07" db="EMBL/GenBank/DDBJ databases">
        <title>Genomic Encyclopedia of Type Strains, Phase IV (KMG-IV): sequencing the most valuable type-strain genomes for metagenomic binning, comparative biology and taxonomic classification.</title>
        <authorList>
            <person name="Goeker M."/>
        </authorList>
    </citation>
    <scope>NUCLEOTIDE SEQUENCE [LARGE SCALE GENOMIC DNA]</scope>
    <source>
        <strain evidence="2 3">DSM 18961</strain>
    </source>
</reference>
<dbReference type="EMBL" id="VNIA01000001">
    <property type="protein sequence ID" value="TYP99549.1"/>
    <property type="molecule type" value="Genomic_DNA"/>
</dbReference>
<dbReference type="InterPro" id="IPR038081">
    <property type="entry name" value="CalX-like_sf"/>
</dbReference>